<dbReference type="KEGG" id="ddf:DEFDS_1207"/>
<dbReference type="EMBL" id="AP011529">
    <property type="protein sequence ID" value="BAI80675.1"/>
    <property type="molecule type" value="Genomic_DNA"/>
</dbReference>
<dbReference type="Proteomes" id="UP000001520">
    <property type="component" value="Chromosome"/>
</dbReference>
<evidence type="ECO:0000313" key="1">
    <source>
        <dbReference type="EMBL" id="BAI80675.1"/>
    </source>
</evidence>
<evidence type="ECO:0000313" key="2">
    <source>
        <dbReference type="Proteomes" id="UP000001520"/>
    </source>
</evidence>
<proteinExistence type="predicted"/>
<name>D3PDK2_DEFDS</name>
<dbReference type="Gene3D" id="3.30.565.10">
    <property type="entry name" value="Histidine kinase-like ATPase, C-terminal domain"/>
    <property type="match status" value="1"/>
</dbReference>
<protein>
    <submittedName>
        <fullName evidence="1">Uncharacterized protein</fullName>
    </submittedName>
</protein>
<organism evidence="1 2">
    <name type="scientific">Deferribacter desulfuricans (strain DSM 14783 / JCM 11476 / NBRC 101012 / SSM1)</name>
    <dbReference type="NCBI Taxonomy" id="639282"/>
    <lineage>
        <taxon>Bacteria</taxon>
        <taxon>Pseudomonadati</taxon>
        <taxon>Deferribacterota</taxon>
        <taxon>Deferribacteres</taxon>
        <taxon>Deferribacterales</taxon>
        <taxon>Deferribacteraceae</taxon>
        <taxon>Deferribacter</taxon>
    </lineage>
</organism>
<sequence length="212" mass="24874">MIENYEDLIRKIYHDSVNLLNPIKEIIKLQYGKDDIMMELVPSMAYVIDILTNSRALVILESQKFEFKKEEFLLYEVLTEILQIIKDNYISKSDFINLKNFEEMYEVSLNTNKYLFHLLLYNLILNAYRFGYNTAVYYYCGKIIIKNNIKIKFDSNSIFELPIATDRFGITGSGFGLKIVKKILNELDISLEDNIYEDEVEVSINIKNILIG</sequence>
<dbReference type="HOGENOM" id="CLU_1298088_0_0_0"/>
<keyword evidence="2" id="KW-1185">Reference proteome</keyword>
<dbReference type="SUPFAM" id="SSF55874">
    <property type="entry name" value="ATPase domain of HSP90 chaperone/DNA topoisomerase II/histidine kinase"/>
    <property type="match status" value="1"/>
</dbReference>
<reference evidence="1 2" key="1">
    <citation type="journal article" date="2010" name="DNA Res.">
        <title>Bacterial lifestyle in a deep-sea hydrothermal vent chimney revealed by the genome sequence of the thermophilic bacterium Deferribacter desulfuricans SSM1.</title>
        <authorList>
            <person name="Takaki Y."/>
            <person name="Shimamura S."/>
            <person name="Nakagawa S."/>
            <person name="Fukuhara Y."/>
            <person name="Horikawa H."/>
            <person name="Ankai A."/>
            <person name="Harada T."/>
            <person name="Hosoyama A."/>
            <person name="Oguchi A."/>
            <person name="Fukui S."/>
            <person name="Fujita N."/>
            <person name="Takami H."/>
            <person name="Takai K."/>
        </authorList>
    </citation>
    <scope>NUCLEOTIDE SEQUENCE [LARGE SCALE GENOMIC DNA]</scope>
    <source>
        <strain evidence="2">DSM 14783 / JCM 11476 / NBRC 101012 / SSM1</strain>
    </source>
</reference>
<dbReference type="InterPro" id="IPR036890">
    <property type="entry name" value="HATPase_C_sf"/>
</dbReference>
<accession>D3PDK2</accession>
<dbReference type="AlphaFoldDB" id="D3PDK2"/>
<dbReference type="RefSeq" id="WP_013007922.1">
    <property type="nucleotide sequence ID" value="NC_013939.1"/>
</dbReference>
<dbReference type="eggNOG" id="COG0642">
    <property type="taxonomic scope" value="Bacteria"/>
</dbReference>
<gene>
    <name evidence="1" type="ordered locus">DEFDS_1207</name>
</gene>
<dbReference type="STRING" id="639282.DEFDS_1207"/>